<dbReference type="RefSeq" id="WP_086077491.1">
    <property type="nucleotide sequence ID" value="NZ_CP021111.1"/>
</dbReference>
<evidence type="ECO:0000313" key="3">
    <source>
        <dbReference type="Proteomes" id="UP000194161"/>
    </source>
</evidence>
<gene>
    <name evidence="2" type="ORF">CAL15_04550</name>
</gene>
<dbReference type="PANTHER" id="PTHR41521">
    <property type="match status" value="1"/>
</dbReference>
<dbReference type="AlphaFoldDB" id="A0A1W6Z8Z8"/>
<dbReference type="OrthoDB" id="516779at2"/>
<dbReference type="EMBL" id="CP021111">
    <property type="protein sequence ID" value="ARP93715.1"/>
    <property type="molecule type" value="Genomic_DNA"/>
</dbReference>
<dbReference type="InterPro" id="IPR010753">
    <property type="entry name" value="DUF1330"/>
</dbReference>
<dbReference type="SUPFAM" id="SSF54909">
    <property type="entry name" value="Dimeric alpha+beta barrel"/>
    <property type="match status" value="1"/>
</dbReference>
<sequence length="114" mass="12494">MTAYAIGLLDDLDFGSDIVTYLERIDATLEPYGGAFLVHGTRPEVKEGVFPGDCVVIGFPSIEHARGWYDSEAYAKLIPLRARHSRSTVLLLDGVKYLDYRAAFLLEKLGASGA</sequence>
<accession>A0A1W6Z8Z8</accession>
<evidence type="ECO:0000313" key="2">
    <source>
        <dbReference type="EMBL" id="ARP93715.1"/>
    </source>
</evidence>
<dbReference type="KEGG" id="bgm:CAL15_04550"/>
<dbReference type="PANTHER" id="PTHR41521:SF4">
    <property type="entry name" value="BLR0684 PROTEIN"/>
    <property type="match status" value="1"/>
</dbReference>
<reference evidence="2 3" key="1">
    <citation type="submission" date="2017-05" db="EMBL/GenBank/DDBJ databases">
        <title>Complete and WGS of Bordetella genogroups.</title>
        <authorList>
            <person name="Spilker T."/>
            <person name="LiPuma J."/>
        </authorList>
    </citation>
    <scope>NUCLEOTIDE SEQUENCE [LARGE SCALE GENOMIC DNA]</scope>
    <source>
        <strain evidence="2 3">AU7206</strain>
    </source>
</reference>
<proteinExistence type="predicted"/>
<dbReference type="InterPro" id="IPR011008">
    <property type="entry name" value="Dimeric_a/b-barrel"/>
</dbReference>
<protein>
    <recommendedName>
        <fullName evidence="1">DUF1330 domain-containing protein</fullName>
    </recommendedName>
</protein>
<dbReference type="Pfam" id="PF07045">
    <property type="entry name" value="DUF1330"/>
    <property type="match status" value="1"/>
</dbReference>
<evidence type="ECO:0000259" key="1">
    <source>
        <dbReference type="Pfam" id="PF07045"/>
    </source>
</evidence>
<organism evidence="2 3">
    <name type="scientific">Bordetella genomosp. 13</name>
    <dbReference type="NCBI Taxonomy" id="463040"/>
    <lineage>
        <taxon>Bacteria</taxon>
        <taxon>Pseudomonadati</taxon>
        <taxon>Pseudomonadota</taxon>
        <taxon>Betaproteobacteria</taxon>
        <taxon>Burkholderiales</taxon>
        <taxon>Alcaligenaceae</taxon>
        <taxon>Bordetella</taxon>
    </lineage>
</organism>
<keyword evidence="3" id="KW-1185">Reference proteome</keyword>
<name>A0A1W6Z8Z8_9BORD</name>
<dbReference type="Gene3D" id="3.30.70.100">
    <property type="match status" value="1"/>
</dbReference>
<dbReference type="Proteomes" id="UP000194161">
    <property type="component" value="Chromosome"/>
</dbReference>
<feature type="domain" description="DUF1330" evidence="1">
    <location>
        <begin position="2"/>
        <end position="95"/>
    </location>
</feature>